<dbReference type="SUPFAM" id="SSF48371">
    <property type="entry name" value="ARM repeat"/>
    <property type="match status" value="1"/>
</dbReference>
<dbReference type="RefSeq" id="WP_219851091.1">
    <property type="nucleotide sequence ID" value="NZ_CP059491.1"/>
</dbReference>
<evidence type="ECO:0000313" key="2">
    <source>
        <dbReference type="Proteomes" id="UP000515663"/>
    </source>
</evidence>
<dbReference type="InterPro" id="IPR016024">
    <property type="entry name" value="ARM-type_fold"/>
</dbReference>
<proteinExistence type="predicted"/>
<dbReference type="EMBL" id="CP059491">
    <property type="protein sequence ID" value="QMT02914.1"/>
    <property type="molecule type" value="Genomic_DNA"/>
</dbReference>
<organism evidence="1 2">
    <name type="scientific">Gordonia jinghuaiqii</name>
    <dbReference type="NCBI Taxonomy" id="2758710"/>
    <lineage>
        <taxon>Bacteria</taxon>
        <taxon>Bacillati</taxon>
        <taxon>Actinomycetota</taxon>
        <taxon>Actinomycetes</taxon>
        <taxon>Mycobacteriales</taxon>
        <taxon>Gordoniaceae</taxon>
        <taxon>Gordonia</taxon>
    </lineage>
</organism>
<keyword evidence="2" id="KW-1185">Reference proteome</keyword>
<protein>
    <submittedName>
        <fullName evidence="1">HEAT repeat domain-containing protein</fullName>
    </submittedName>
</protein>
<evidence type="ECO:0000313" key="1">
    <source>
        <dbReference type="EMBL" id="QMT02914.1"/>
    </source>
</evidence>
<dbReference type="KEGG" id="gji:H1R19_07265"/>
<reference evidence="2" key="1">
    <citation type="submission" date="2020-07" db="EMBL/GenBank/DDBJ databases">
        <title>novel species isolated from the respiratory tract of Marmot.</title>
        <authorList>
            <person name="Zhang G."/>
        </authorList>
    </citation>
    <scope>NUCLEOTIDE SEQUENCE [LARGE SCALE GENOMIC DNA]</scope>
    <source>
        <strain evidence="2">686</strain>
    </source>
</reference>
<accession>A0A7D7LZV4</accession>
<dbReference type="AlphaFoldDB" id="A0A7D7LZV4"/>
<dbReference type="Proteomes" id="UP000515663">
    <property type="component" value="Chromosome"/>
</dbReference>
<dbReference type="InterPro" id="IPR011989">
    <property type="entry name" value="ARM-like"/>
</dbReference>
<gene>
    <name evidence="1" type="ORF">H1R19_07265</name>
</gene>
<dbReference type="Gene3D" id="1.25.10.10">
    <property type="entry name" value="Leucine-rich Repeat Variant"/>
    <property type="match status" value="2"/>
</dbReference>
<sequence length="210" mass="22569">MTDQTTHSPVAALVDALSAPSASTRLRAAMAAGTRPDPALTDELIRRCRIEPDFFVRDMLTWALTRLPADVTVPRLVVELNSEIPQARSQSLHTLSKIGDRSAWPSISSTLLHDTDDEVARAAWRTAVALVPDEEVTALAVELARELGRGHMEVQRSLSRAIVELGDAALGPLGAARAHPDPVVRIHVAATERLMEDPDSDFGAEAGTAC</sequence>
<name>A0A7D7LZV4_9ACTN</name>